<feature type="domain" description="C2H2-type" evidence="2">
    <location>
        <begin position="20"/>
        <end position="47"/>
    </location>
</feature>
<sequence>MHTAAALASASESTLDRPKFKCRTCSKVFLHQCSLSRHRRKCQGNFHLSCHLCGQQFYRRDVYHIHMAEKHRIADPAKETRRRPHFPWVHKHTAAALANTTGTRRETFTCRTCNKVFLHQCNLLRHRKKCEGDFHLTCQVCGMMFYRRDVYQNHLADKHHILDEFKGSRRYRQHRQPQD</sequence>
<dbReference type="GO" id="GO:0008270">
    <property type="term" value="F:zinc ion binding"/>
    <property type="evidence" value="ECO:0007669"/>
    <property type="project" value="UniProtKB-KW"/>
</dbReference>
<feature type="domain" description="C2H2-type" evidence="2">
    <location>
        <begin position="48"/>
        <end position="76"/>
    </location>
</feature>
<dbReference type="InterPro" id="IPR013087">
    <property type="entry name" value="Znf_C2H2_type"/>
</dbReference>
<name>A0ABD0K2X4_9CAEN</name>
<keyword evidence="1" id="KW-0479">Metal-binding</keyword>
<evidence type="ECO:0000256" key="1">
    <source>
        <dbReference type="PROSITE-ProRule" id="PRU00042"/>
    </source>
</evidence>
<dbReference type="InterPro" id="IPR052797">
    <property type="entry name" value="RegFact_GeneExpr_CellDeath"/>
</dbReference>
<dbReference type="PANTHER" id="PTHR33936">
    <property type="entry name" value="PROTEIN CBG17840"/>
    <property type="match status" value="1"/>
</dbReference>
<dbReference type="EMBL" id="JACVVK020000265">
    <property type="protein sequence ID" value="KAK7481231.1"/>
    <property type="molecule type" value="Genomic_DNA"/>
</dbReference>
<dbReference type="PANTHER" id="PTHR33936:SF25">
    <property type="entry name" value="C2H2-TYPE DOMAIN-CONTAINING PROTEIN"/>
    <property type="match status" value="1"/>
</dbReference>
<dbReference type="PROSITE" id="PS50157">
    <property type="entry name" value="ZINC_FINGER_C2H2_2"/>
    <property type="match status" value="3"/>
</dbReference>
<organism evidence="3 4">
    <name type="scientific">Batillaria attramentaria</name>
    <dbReference type="NCBI Taxonomy" id="370345"/>
    <lineage>
        <taxon>Eukaryota</taxon>
        <taxon>Metazoa</taxon>
        <taxon>Spiralia</taxon>
        <taxon>Lophotrochozoa</taxon>
        <taxon>Mollusca</taxon>
        <taxon>Gastropoda</taxon>
        <taxon>Caenogastropoda</taxon>
        <taxon>Sorbeoconcha</taxon>
        <taxon>Cerithioidea</taxon>
        <taxon>Batillariidae</taxon>
        <taxon>Batillaria</taxon>
    </lineage>
</organism>
<keyword evidence="4" id="KW-1185">Reference proteome</keyword>
<dbReference type="Pfam" id="PF12874">
    <property type="entry name" value="zf-met"/>
    <property type="match status" value="1"/>
</dbReference>
<keyword evidence="1" id="KW-0863">Zinc-finger</keyword>
<gene>
    <name evidence="3" type="ORF">BaRGS_00027491</name>
</gene>
<comment type="caution">
    <text evidence="3">The sequence shown here is derived from an EMBL/GenBank/DDBJ whole genome shotgun (WGS) entry which is preliminary data.</text>
</comment>
<reference evidence="3 4" key="1">
    <citation type="journal article" date="2023" name="Sci. Data">
        <title>Genome assembly of the Korean intertidal mud-creeper Batillaria attramentaria.</title>
        <authorList>
            <person name="Patra A.K."/>
            <person name="Ho P.T."/>
            <person name="Jun S."/>
            <person name="Lee S.J."/>
            <person name="Kim Y."/>
            <person name="Won Y.J."/>
        </authorList>
    </citation>
    <scope>NUCLEOTIDE SEQUENCE [LARGE SCALE GENOMIC DNA]</scope>
    <source>
        <strain evidence="3">Wonlab-2016</strain>
    </source>
</reference>
<accession>A0ABD0K2X4</accession>
<dbReference type="SMART" id="SM00355">
    <property type="entry name" value="ZnF_C2H2"/>
    <property type="match status" value="4"/>
</dbReference>
<dbReference type="AlphaFoldDB" id="A0ABD0K2X4"/>
<evidence type="ECO:0000313" key="3">
    <source>
        <dbReference type="EMBL" id="KAK7481231.1"/>
    </source>
</evidence>
<keyword evidence="1" id="KW-0862">Zinc</keyword>
<evidence type="ECO:0000313" key="4">
    <source>
        <dbReference type="Proteomes" id="UP001519460"/>
    </source>
</evidence>
<dbReference type="Proteomes" id="UP001519460">
    <property type="component" value="Unassembled WGS sequence"/>
</dbReference>
<dbReference type="SUPFAM" id="SSF57667">
    <property type="entry name" value="beta-beta-alpha zinc fingers"/>
    <property type="match status" value="2"/>
</dbReference>
<feature type="domain" description="C2H2-type" evidence="2">
    <location>
        <begin position="108"/>
        <end position="135"/>
    </location>
</feature>
<dbReference type="PROSITE" id="PS00028">
    <property type="entry name" value="ZINC_FINGER_C2H2_1"/>
    <property type="match status" value="1"/>
</dbReference>
<evidence type="ECO:0000259" key="2">
    <source>
        <dbReference type="PROSITE" id="PS50157"/>
    </source>
</evidence>
<proteinExistence type="predicted"/>
<dbReference type="InterPro" id="IPR036236">
    <property type="entry name" value="Znf_C2H2_sf"/>
</dbReference>
<protein>
    <recommendedName>
        <fullName evidence="2">C2H2-type domain-containing protein</fullName>
    </recommendedName>
</protein>
<dbReference type="Gene3D" id="3.30.160.60">
    <property type="entry name" value="Classic Zinc Finger"/>
    <property type="match status" value="2"/>
</dbReference>